<reference evidence="1" key="1">
    <citation type="submission" date="2021-02" db="EMBL/GenBank/DDBJ databases">
        <authorList>
            <person name="Nieuwenhuis M."/>
            <person name="Van De Peppel L.J.J."/>
        </authorList>
    </citation>
    <scope>NUCLEOTIDE SEQUENCE</scope>
    <source>
        <strain evidence="1">D49</strain>
    </source>
</reference>
<gene>
    <name evidence="1" type="ORF">H0H81_009346</name>
</gene>
<dbReference type="AlphaFoldDB" id="A0A9P7G9V7"/>
<evidence type="ECO:0000313" key="2">
    <source>
        <dbReference type="Proteomes" id="UP000717328"/>
    </source>
</evidence>
<comment type="caution">
    <text evidence="1">The sequence shown here is derived from an EMBL/GenBank/DDBJ whole genome shotgun (WGS) entry which is preliminary data.</text>
</comment>
<organism evidence="1 2">
    <name type="scientific">Sphagnurus paluster</name>
    <dbReference type="NCBI Taxonomy" id="117069"/>
    <lineage>
        <taxon>Eukaryota</taxon>
        <taxon>Fungi</taxon>
        <taxon>Dikarya</taxon>
        <taxon>Basidiomycota</taxon>
        <taxon>Agaricomycotina</taxon>
        <taxon>Agaricomycetes</taxon>
        <taxon>Agaricomycetidae</taxon>
        <taxon>Agaricales</taxon>
        <taxon>Tricholomatineae</taxon>
        <taxon>Lyophyllaceae</taxon>
        <taxon>Sphagnurus</taxon>
    </lineage>
</organism>
<evidence type="ECO:0000313" key="1">
    <source>
        <dbReference type="EMBL" id="KAG5644823.1"/>
    </source>
</evidence>
<reference evidence="1" key="2">
    <citation type="submission" date="2021-10" db="EMBL/GenBank/DDBJ databases">
        <title>Phylogenomics reveals ancestral predisposition of the termite-cultivated fungus Termitomyces towards a domesticated lifestyle.</title>
        <authorList>
            <person name="Auxier B."/>
            <person name="Grum-Grzhimaylo A."/>
            <person name="Cardenas M.E."/>
            <person name="Lodge J.D."/>
            <person name="Laessoe T."/>
            <person name="Pedersen O."/>
            <person name="Smith M.E."/>
            <person name="Kuyper T.W."/>
            <person name="Franco-Molano E.A."/>
            <person name="Baroni T.J."/>
            <person name="Aanen D.K."/>
        </authorList>
    </citation>
    <scope>NUCLEOTIDE SEQUENCE</scope>
    <source>
        <strain evidence="1">D49</strain>
    </source>
</reference>
<name>A0A9P7G9V7_9AGAR</name>
<sequence length="191" mass="21906">MGEIREDMAVEDFLEARPSSYALTKIGNGEYVELWYFSPEGCADAQRSTRTDADDTYGISRMGEMVTLRSVASVQASKRVVQDADITWDQFSFGYKSFIKYISRAGWPVTHVQALLKFFVQLESSRYLQRPNGQATVLTYQARVRRQWMDNIKANNPAEAPIFNIAWINDRLMQEMHAELKDKADAAMQQK</sequence>
<protein>
    <submittedName>
        <fullName evidence="1">Uncharacterized protein</fullName>
    </submittedName>
</protein>
<dbReference type="EMBL" id="JABCKI010002720">
    <property type="protein sequence ID" value="KAG5644823.1"/>
    <property type="molecule type" value="Genomic_DNA"/>
</dbReference>
<dbReference type="Proteomes" id="UP000717328">
    <property type="component" value="Unassembled WGS sequence"/>
</dbReference>
<feature type="non-terminal residue" evidence="1">
    <location>
        <position position="191"/>
    </location>
</feature>
<keyword evidence="2" id="KW-1185">Reference proteome</keyword>
<accession>A0A9P7G9V7</accession>
<proteinExistence type="predicted"/>
<dbReference type="OrthoDB" id="2688210at2759"/>